<reference evidence="4" key="2">
    <citation type="submission" date="2015-01" db="EMBL/GenBank/DDBJ databases">
        <title>Evolutionary Origins and Diversification of the Mycorrhizal Mutualists.</title>
        <authorList>
            <consortium name="DOE Joint Genome Institute"/>
            <consortium name="Mycorrhizal Genomics Consortium"/>
            <person name="Kohler A."/>
            <person name="Kuo A."/>
            <person name="Nagy L.G."/>
            <person name="Floudas D."/>
            <person name="Copeland A."/>
            <person name="Barry K.W."/>
            <person name="Cichocki N."/>
            <person name="Veneault-Fourrey C."/>
            <person name="LaButti K."/>
            <person name="Lindquist E.A."/>
            <person name="Lipzen A."/>
            <person name="Lundell T."/>
            <person name="Morin E."/>
            <person name="Murat C."/>
            <person name="Riley R."/>
            <person name="Ohm R."/>
            <person name="Sun H."/>
            <person name="Tunlid A."/>
            <person name="Henrissat B."/>
            <person name="Grigoriev I.V."/>
            <person name="Hibbett D.S."/>
            <person name="Martin F."/>
        </authorList>
    </citation>
    <scope>NUCLEOTIDE SEQUENCE [LARGE SCALE GENOMIC DNA]</scope>
    <source>
        <strain evidence="4">441</strain>
    </source>
</reference>
<dbReference type="GO" id="GO:0004672">
    <property type="term" value="F:protein kinase activity"/>
    <property type="evidence" value="ECO:0007669"/>
    <property type="project" value="InterPro"/>
</dbReference>
<dbReference type="OrthoDB" id="3260094at2759"/>
<dbReference type="InterPro" id="IPR011009">
    <property type="entry name" value="Kinase-like_dom_sf"/>
</dbReference>
<feature type="non-terminal residue" evidence="3">
    <location>
        <position position="599"/>
    </location>
</feature>
<name>A0A0C9ZJZ3_9AGAM</name>
<dbReference type="Gene3D" id="1.10.510.10">
    <property type="entry name" value="Transferase(Phosphotransferase) domain 1"/>
    <property type="match status" value="1"/>
</dbReference>
<sequence>MSREKTPPVGKGIQTPDTVTRPKALLRDLGEIPSVSLDYFESHALPPLPEGVDVTKIKESLRDAAVWSKDSQRWAVFKRNPKKSRKSEDNAFKPLSRVFDAVVREARQTIGNRETTLIYASRPTKLPTSERSNSTHPNAYLLLREKKSINDKTDTSNDSHRDSWNDIAVSFEFKKGTGEEDCEDDDEKVMWSLHHIMRSDPCRRSTFGVTIEDTQMRFWFTCRAITLVSKPFNFFTEPEHLIHFFCSLAFANEQQLGWDPTVQRVCVEGKPQYNITVCTDEGKETVYQTTKMISDFSADAMQGRGTRVFEVRLTLQNGQPVHNAQPFVLKDSWRELDRAREDEILVQIFDGLGKKYGTKKVSEARDYFLTVLAAGDVIMDGKKDKTTSLLRDGDELPPDFGLPADDLLEWKPTRTGEGLTPKFSCVPPSVKKSKIHHRIHYRLVFKEVCQPIHDLNRLDTVFKTLMDIHKALQLLHSIGWVHRDLSTGNVLYWGGMGKLADLDYAKHIDSSVTHEVRTGTLEFMACEAEAQKYLFGPVTVKAPGEDRNWCPFKFNPLHDMESLWWTATWTLYYHVDQEGSQPSSEQITQFHELFPRRLD</sequence>
<dbReference type="Pfam" id="PF17667">
    <property type="entry name" value="Pkinase_fungal"/>
    <property type="match status" value="1"/>
</dbReference>
<evidence type="ECO:0000256" key="1">
    <source>
        <dbReference type="SAM" id="MobiDB-lite"/>
    </source>
</evidence>
<dbReference type="SUPFAM" id="SSF56112">
    <property type="entry name" value="Protein kinase-like (PK-like)"/>
    <property type="match status" value="1"/>
</dbReference>
<organism evidence="3 4">
    <name type="scientific">Pisolithus microcarpus 441</name>
    <dbReference type="NCBI Taxonomy" id="765257"/>
    <lineage>
        <taxon>Eukaryota</taxon>
        <taxon>Fungi</taxon>
        <taxon>Dikarya</taxon>
        <taxon>Basidiomycota</taxon>
        <taxon>Agaricomycotina</taxon>
        <taxon>Agaricomycetes</taxon>
        <taxon>Agaricomycetidae</taxon>
        <taxon>Boletales</taxon>
        <taxon>Sclerodermatineae</taxon>
        <taxon>Pisolithaceae</taxon>
        <taxon>Pisolithus</taxon>
    </lineage>
</organism>
<dbReference type="PROSITE" id="PS50011">
    <property type="entry name" value="PROTEIN_KINASE_DOM"/>
    <property type="match status" value="1"/>
</dbReference>
<dbReference type="AlphaFoldDB" id="A0A0C9ZJZ3"/>
<accession>A0A0C9ZJZ3</accession>
<reference evidence="3 4" key="1">
    <citation type="submission" date="2014-04" db="EMBL/GenBank/DDBJ databases">
        <authorList>
            <consortium name="DOE Joint Genome Institute"/>
            <person name="Kuo A."/>
            <person name="Kohler A."/>
            <person name="Costa M.D."/>
            <person name="Nagy L.G."/>
            <person name="Floudas D."/>
            <person name="Copeland A."/>
            <person name="Barry K.W."/>
            <person name="Cichocki N."/>
            <person name="Veneault-Fourrey C."/>
            <person name="LaButti K."/>
            <person name="Lindquist E.A."/>
            <person name="Lipzen A."/>
            <person name="Lundell T."/>
            <person name="Morin E."/>
            <person name="Murat C."/>
            <person name="Sun H."/>
            <person name="Tunlid A."/>
            <person name="Henrissat B."/>
            <person name="Grigoriev I.V."/>
            <person name="Hibbett D.S."/>
            <person name="Martin F."/>
            <person name="Nordberg H.P."/>
            <person name="Cantor M.N."/>
            <person name="Hua S.X."/>
        </authorList>
    </citation>
    <scope>NUCLEOTIDE SEQUENCE [LARGE SCALE GENOMIC DNA]</scope>
    <source>
        <strain evidence="3 4">441</strain>
    </source>
</reference>
<proteinExistence type="predicted"/>
<keyword evidence="4" id="KW-1185">Reference proteome</keyword>
<dbReference type="InterPro" id="IPR000719">
    <property type="entry name" value="Prot_kinase_dom"/>
</dbReference>
<dbReference type="STRING" id="765257.A0A0C9ZJZ3"/>
<dbReference type="PANTHER" id="PTHR38248">
    <property type="entry name" value="FUNK1 6"/>
    <property type="match status" value="1"/>
</dbReference>
<dbReference type="GO" id="GO:0005524">
    <property type="term" value="F:ATP binding"/>
    <property type="evidence" value="ECO:0007669"/>
    <property type="project" value="InterPro"/>
</dbReference>
<feature type="region of interest" description="Disordered" evidence="1">
    <location>
        <begin position="1"/>
        <end position="21"/>
    </location>
</feature>
<dbReference type="Proteomes" id="UP000054018">
    <property type="component" value="Unassembled WGS sequence"/>
</dbReference>
<dbReference type="InterPro" id="IPR040976">
    <property type="entry name" value="Pkinase_fungal"/>
</dbReference>
<feature type="domain" description="Protein kinase" evidence="2">
    <location>
        <begin position="273"/>
        <end position="599"/>
    </location>
</feature>
<dbReference type="HOGENOM" id="CLU_011584_1_2_1"/>
<evidence type="ECO:0000313" key="4">
    <source>
        <dbReference type="Proteomes" id="UP000054018"/>
    </source>
</evidence>
<dbReference type="EMBL" id="KN833735">
    <property type="protein sequence ID" value="KIK22782.1"/>
    <property type="molecule type" value="Genomic_DNA"/>
</dbReference>
<dbReference type="PANTHER" id="PTHR38248:SF2">
    <property type="entry name" value="FUNK1 11"/>
    <property type="match status" value="1"/>
</dbReference>
<gene>
    <name evidence="3" type="ORF">PISMIDRAFT_491238</name>
</gene>
<evidence type="ECO:0000259" key="2">
    <source>
        <dbReference type="PROSITE" id="PS50011"/>
    </source>
</evidence>
<evidence type="ECO:0000313" key="3">
    <source>
        <dbReference type="EMBL" id="KIK22782.1"/>
    </source>
</evidence>
<protein>
    <recommendedName>
        <fullName evidence="2">Protein kinase domain-containing protein</fullName>
    </recommendedName>
</protein>